<feature type="region of interest" description="Disordered" evidence="1">
    <location>
        <begin position="156"/>
        <end position="193"/>
    </location>
</feature>
<gene>
    <name evidence="2" type="ORF">ACH4OY_11230</name>
</gene>
<keyword evidence="3" id="KW-1185">Reference proteome</keyword>
<comment type="caution">
    <text evidence="2">The sequence shown here is derived from an EMBL/GenBank/DDBJ whole genome shotgun (WGS) entry which is preliminary data.</text>
</comment>
<feature type="region of interest" description="Disordered" evidence="1">
    <location>
        <begin position="250"/>
        <end position="376"/>
    </location>
</feature>
<organism evidence="2 3">
    <name type="scientific">Micromonospora rubida</name>
    <dbReference type="NCBI Taxonomy" id="2697657"/>
    <lineage>
        <taxon>Bacteria</taxon>
        <taxon>Bacillati</taxon>
        <taxon>Actinomycetota</taxon>
        <taxon>Actinomycetes</taxon>
        <taxon>Micromonosporales</taxon>
        <taxon>Micromonosporaceae</taxon>
        <taxon>Micromonospora</taxon>
    </lineage>
</organism>
<reference evidence="2 3" key="1">
    <citation type="submission" date="2024-10" db="EMBL/GenBank/DDBJ databases">
        <title>The Natural Products Discovery Center: Release of the First 8490 Sequenced Strains for Exploring Actinobacteria Biosynthetic Diversity.</title>
        <authorList>
            <person name="Kalkreuter E."/>
            <person name="Kautsar S.A."/>
            <person name="Yang D."/>
            <person name="Bader C.D."/>
            <person name="Teijaro C.N."/>
            <person name="Fluegel L."/>
            <person name="Davis C.M."/>
            <person name="Simpson J.R."/>
            <person name="Lauterbach L."/>
            <person name="Steele A.D."/>
            <person name="Gui C."/>
            <person name="Meng S."/>
            <person name="Li G."/>
            <person name="Viehrig K."/>
            <person name="Ye F."/>
            <person name="Su P."/>
            <person name="Kiefer A.F."/>
            <person name="Nichols A."/>
            <person name="Cepeda A.J."/>
            <person name="Yan W."/>
            <person name="Fan B."/>
            <person name="Jiang Y."/>
            <person name="Adhikari A."/>
            <person name="Zheng C.-J."/>
            <person name="Schuster L."/>
            <person name="Cowan T.M."/>
            <person name="Smanski M.J."/>
            <person name="Chevrette M.G."/>
            <person name="De Carvalho L.P.S."/>
            <person name="Shen B."/>
        </authorList>
    </citation>
    <scope>NUCLEOTIDE SEQUENCE [LARGE SCALE GENOMIC DNA]</scope>
    <source>
        <strain evidence="2 3">NPDC021253</strain>
    </source>
</reference>
<sequence>MPDYGDYTLTQVQGAIQPGQPATMTEAGRVFAGVLADLRALCTEIPVKVRAVTTGDRAWTGPAAAALVAVVNGLVEFLDRVAQPLEPYGPALAGSGATLSTAQADLAQFSEEVAAYRAQMTAIGVVSDDASIDAEARKILVVLARAYQETVLKLHPIPTSPQDATSVPGQRAEPRPRSGVHPPQSPVESVPSLPDLSPLARAAFLAPASMGVPTLGAHLSFADPSTLLASYTGPVVTAPTVSGIHVGTMPEPLTGGGPSAGNGPSAGGGPSAPVTTMAGSVGATRRASGPGTGSLGGSVAPQGLTAGSAPLPSTLFAGPGDRRPGDRSLRIGPVLGRPEEEDEHRPGKPLVGDEEWTDDIGLTGAIGRTPPPRSGG</sequence>
<accession>A0ABW7SHV0</accession>
<dbReference type="RefSeq" id="WP_396678527.1">
    <property type="nucleotide sequence ID" value="NZ_JBIRPU010000005.1"/>
</dbReference>
<evidence type="ECO:0000313" key="3">
    <source>
        <dbReference type="Proteomes" id="UP001611075"/>
    </source>
</evidence>
<dbReference type="EMBL" id="JBIRPU010000005">
    <property type="protein sequence ID" value="MFI0793258.1"/>
    <property type="molecule type" value="Genomic_DNA"/>
</dbReference>
<dbReference type="Proteomes" id="UP001611075">
    <property type="component" value="Unassembled WGS sequence"/>
</dbReference>
<evidence type="ECO:0000313" key="2">
    <source>
        <dbReference type="EMBL" id="MFI0793258.1"/>
    </source>
</evidence>
<feature type="compositionally biased region" description="Basic and acidic residues" evidence="1">
    <location>
        <begin position="320"/>
        <end position="329"/>
    </location>
</feature>
<proteinExistence type="predicted"/>
<name>A0ABW7SHV0_9ACTN</name>
<protein>
    <recommendedName>
        <fullName evidence="4">PPE family domain-containing protein</fullName>
    </recommendedName>
</protein>
<evidence type="ECO:0000256" key="1">
    <source>
        <dbReference type="SAM" id="MobiDB-lite"/>
    </source>
</evidence>
<evidence type="ECO:0008006" key="4">
    <source>
        <dbReference type="Google" id="ProtNLM"/>
    </source>
</evidence>
<feature type="compositionally biased region" description="Gly residues" evidence="1">
    <location>
        <begin position="254"/>
        <end position="270"/>
    </location>
</feature>